<reference evidence="5" key="1">
    <citation type="submission" date="2016-10" db="EMBL/GenBank/DDBJ databases">
        <authorList>
            <person name="Varghese N."/>
            <person name="Submissions S."/>
        </authorList>
    </citation>
    <scope>NUCLEOTIDE SEQUENCE [LARGE SCALE GENOMIC DNA]</scope>
    <source>
        <strain evidence="5">DSM 17038</strain>
    </source>
</reference>
<protein>
    <recommendedName>
        <fullName evidence="3">LiaF transmembrane domain-containing protein</fullName>
    </recommendedName>
</protein>
<evidence type="ECO:0000313" key="4">
    <source>
        <dbReference type="EMBL" id="SFG38500.1"/>
    </source>
</evidence>
<feature type="transmembrane region" description="Helical" evidence="2">
    <location>
        <begin position="56"/>
        <end position="85"/>
    </location>
</feature>
<feature type="compositionally biased region" description="Basic and acidic residues" evidence="1">
    <location>
        <begin position="102"/>
        <end position="112"/>
    </location>
</feature>
<keyword evidence="2" id="KW-0472">Membrane</keyword>
<gene>
    <name evidence="4" type="ORF">SAMN05660649_01511</name>
</gene>
<dbReference type="Pfam" id="PF22570">
    <property type="entry name" value="LiaF-TM"/>
    <property type="match status" value="1"/>
</dbReference>
<evidence type="ECO:0000256" key="1">
    <source>
        <dbReference type="SAM" id="MobiDB-lite"/>
    </source>
</evidence>
<feature type="transmembrane region" description="Helical" evidence="2">
    <location>
        <begin position="12"/>
        <end position="44"/>
    </location>
</feature>
<organism evidence="4 5">
    <name type="scientific">Desulfotruncus arcticus DSM 17038</name>
    <dbReference type="NCBI Taxonomy" id="1121424"/>
    <lineage>
        <taxon>Bacteria</taxon>
        <taxon>Bacillati</taxon>
        <taxon>Bacillota</taxon>
        <taxon>Clostridia</taxon>
        <taxon>Eubacteriales</taxon>
        <taxon>Desulfallaceae</taxon>
        <taxon>Desulfotruncus</taxon>
    </lineage>
</organism>
<feature type="compositionally biased region" description="Polar residues" evidence="1">
    <location>
        <begin position="92"/>
        <end position="101"/>
    </location>
</feature>
<dbReference type="AlphaFoldDB" id="A0A1I2RDH6"/>
<evidence type="ECO:0000313" key="5">
    <source>
        <dbReference type="Proteomes" id="UP000199337"/>
    </source>
</evidence>
<keyword evidence="2" id="KW-0812">Transmembrane</keyword>
<dbReference type="RefSeq" id="WP_092470254.1">
    <property type="nucleotide sequence ID" value="NZ_FOOX01000004.1"/>
</dbReference>
<keyword evidence="5" id="KW-1185">Reference proteome</keyword>
<feature type="domain" description="LiaF transmembrane" evidence="3">
    <location>
        <begin position="6"/>
        <end position="93"/>
    </location>
</feature>
<dbReference type="InterPro" id="IPR054331">
    <property type="entry name" value="LiaF_TM"/>
</dbReference>
<sequence length="132" mass="14492">MSGKKFFGLILLVLGIVALLGVLGFSMGGLIPFVLGILLVYYGWKKRNQEHRFTGAVLLGLGILFLIGSIPMAVSMLVAAVLLYFGYQMLTGNEDSGSSCKTRSESKRHTEDSGLDDPFDEEWERLMKSAKI</sequence>
<accession>A0A1I2RDH6</accession>
<dbReference type="STRING" id="341036.SAMN05660649_01511"/>
<feature type="region of interest" description="Disordered" evidence="1">
    <location>
        <begin position="92"/>
        <end position="121"/>
    </location>
</feature>
<evidence type="ECO:0000256" key="2">
    <source>
        <dbReference type="SAM" id="Phobius"/>
    </source>
</evidence>
<evidence type="ECO:0000259" key="3">
    <source>
        <dbReference type="Pfam" id="PF22570"/>
    </source>
</evidence>
<keyword evidence="2" id="KW-1133">Transmembrane helix</keyword>
<dbReference type="EMBL" id="FOOX01000004">
    <property type="protein sequence ID" value="SFG38500.1"/>
    <property type="molecule type" value="Genomic_DNA"/>
</dbReference>
<dbReference type="Proteomes" id="UP000199337">
    <property type="component" value="Unassembled WGS sequence"/>
</dbReference>
<name>A0A1I2RDH6_9FIRM</name>
<proteinExistence type="predicted"/>